<evidence type="ECO:0000256" key="3">
    <source>
        <dbReference type="RuleBase" id="RU004447"/>
    </source>
</evidence>
<feature type="coiled-coil region" evidence="4">
    <location>
        <begin position="317"/>
        <end position="351"/>
    </location>
</feature>
<dbReference type="InterPro" id="IPR050361">
    <property type="entry name" value="MPP/UQCRC_Complex"/>
</dbReference>
<dbReference type="InterPro" id="IPR011249">
    <property type="entry name" value="Metalloenz_LuxS/M16"/>
</dbReference>
<reference evidence="8" key="1">
    <citation type="submission" date="2007-07" db="EMBL/GenBank/DDBJ databases">
        <title>Complete genome sequence of Campylobacter hominis ATCC BAA-381, a commensal isolated from the human gastrointestinal tract.</title>
        <authorList>
            <person name="Fouts D.E."/>
            <person name="Mongodin E.F."/>
            <person name="Puiu D."/>
            <person name="Sebastian Y."/>
            <person name="Miller W.G."/>
            <person name="Mandrell R.E."/>
            <person name="Nelson K.E."/>
        </authorList>
    </citation>
    <scope>NUCLEOTIDE SEQUENCE [LARGE SCALE GENOMIC DNA]</scope>
    <source>
        <strain evidence="8">ATCC BAA-381 / LMG 19568 / NCTC 13146 / CH001A</strain>
    </source>
</reference>
<dbReference type="eggNOG" id="COG0612">
    <property type="taxonomic scope" value="Bacteria"/>
</dbReference>
<dbReference type="PANTHER" id="PTHR11851:SF49">
    <property type="entry name" value="MITOCHONDRIAL-PROCESSING PEPTIDASE SUBUNIT ALPHA"/>
    <property type="match status" value="1"/>
</dbReference>
<dbReference type="OrthoDB" id="9811314at2"/>
<gene>
    <name evidence="7" type="ordered locus">CHAB381_0582</name>
</gene>
<feature type="domain" description="Peptidase M16 C-terminal" evidence="6">
    <location>
        <begin position="170"/>
        <end position="348"/>
    </location>
</feature>
<evidence type="ECO:0000313" key="8">
    <source>
        <dbReference type="Proteomes" id="UP000002407"/>
    </source>
</evidence>
<comment type="similarity">
    <text evidence="2 3">Belongs to the peptidase M16 family.</text>
</comment>
<dbReference type="GO" id="GO:0004222">
    <property type="term" value="F:metalloendopeptidase activity"/>
    <property type="evidence" value="ECO:0007669"/>
    <property type="project" value="InterPro"/>
</dbReference>
<dbReference type="EMBL" id="CP000776">
    <property type="protein sequence ID" value="ABS51624.1"/>
    <property type="molecule type" value="Genomic_DNA"/>
</dbReference>
<dbReference type="Pfam" id="PF05193">
    <property type="entry name" value="Peptidase_M16_C"/>
    <property type="match status" value="1"/>
</dbReference>
<dbReference type="Pfam" id="PF00675">
    <property type="entry name" value="Peptidase_M16"/>
    <property type="match status" value="1"/>
</dbReference>
<dbReference type="KEGG" id="cha:CHAB381_0582"/>
<accession>A7I0X9</accession>
<dbReference type="InterPro" id="IPR011765">
    <property type="entry name" value="Pept_M16_N"/>
</dbReference>
<dbReference type="SUPFAM" id="SSF63411">
    <property type="entry name" value="LuxS/MPP-like metallohydrolase"/>
    <property type="match status" value="2"/>
</dbReference>
<dbReference type="GO" id="GO:0006508">
    <property type="term" value="P:proteolysis"/>
    <property type="evidence" value="ECO:0007669"/>
    <property type="project" value="InterPro"/>
</dbReference>
<dbReference type="Gene3D" id="3.30.830.10">
    <property type="entry name" value="Metalloenzyme, LuxS/M16 peptidase-like"/>
    <property type="match status" value="2"/>
</dbReference>
<dbReference type="PROSITE" id="PS00143">
    <property type="entry name" value="INSULINASE"/>
    <property type="match status" value="1"/>
</dbReference>
<evidence type="ECO:0000256" key="4">
    <source>
        <dbReference type="SAM" id="Coils"/>
    </source>
</evidence>
<dbReference type="Proteomes" id="UP000002407">
    <property type="component" value="Chromosome"/>
</dbReference>
<evidence type="ECO:0000259" key="6">
    <source>
        <dbReference type="Pfam" id="PF05193"/>
    </source>
</evidence>
<dbReference type="AlphaFoldDB" id="A7I0X9"/>
<dbReference type="PANTHER" id="PTHR11851">
    <property type="entry name" value="METALLOPROTEASE"/>
    <property type="match status" value="1"/>
</dbReference>
<dbReference type="HOGENOM" id="CLU_009902_1_0_7"/>
<feature type="domain" description="Peptidase M16 N-terminal" evidence="5">
    <location>
        <begin position="32"/>
        <end position="152"/>
    </location>
</feature>
<organism evidence="7 8">
    <name type="scientific">Campylobacter hominis (strain ATCC BAA-381 / DSM 21671 / CCUG 45161 / LMG 19568 / NCTC 13146 / CH001A)</name>
    <dbReference type="NCBI Taxonomy" id="360107"/>
    <lineage>
        <taxon>Bacteria</taxon>
        <taxon>Pseudomonadati</taxon>
        <taxon>Campylobacterota</taxon>
        <taxon>Epsilonproteobacteria</taxon>
        <taxon>Campylobacterales</taxon>
        <taxon>Campylobacteraceae</taxon>
        <taxon>Campylobacter</taxon>
    </lineage>
</organism>
<name>A7I0X9_CAMHC</name>
<dbReference type="InterPro" id="IPR007863">
    <property type="entry name" value="Peptidase_M16_C"/>
</dbReference>
<evidence type="ECO:0000313" key="7">
    <source>
        <dbReference type="EMBL" id="ABS51624.1"/>
    </source>
</evidence>
<dbReference type="GO" id="GO:0046872">
    <property type="term" value="F:metal ion binding"/>
    <property type="evidence" value="ECO:0007669"/>
    <property type="project" value="InterPro"/>
</dbReference>
<proteinExistence type="inferred from homology"/>
<evidence type="ECO:0000256" key="1">
    <source>
        <dbReference type="ARBA" id="ARBA00001947"/>
    </source>
</evidence>
<keyword evidence="8" id="KW-1185">Reference proteome</keyword>
<evidence type="ECO:0000259" key="5">
    <source>
        <dbReference type="Pfam" id="PF00675"/>
    </source>
</evidence>
<sequence length="414" mass="47475">MLPEFKKIILDNGFEIYHIPCNEGSGVISTDIFYKVGSRNEYMGKSGIAHMLEHMNFKSTKNRKAGVFDKTVKGFGGIDNASTGFDYTHYFIKCANSNLDISCELFADIMQNLNLKDEEFKPERNVVLEERLWRTDNNPAGFLFFRLYNSAFIYHPYHWTPIGFKKDIENWTIEDINDFHAKFYQPQNAFLVIAGDIDEKSAFKSAKKHFEKIKNSSDIPVNFCKEPTQNGERNIIIHKNSEVEMIALAYKIPPFNHADQNALSAVENILGSGKSSVIRRILVDEKKLANDVEIYNMSSIDENLFIIFAVANFGIKAEILKSEILEILENLKQKEIEDEALEKVRNALNSQFVYSLDSAGKIADIYGNFIAMGDISVLFELPQKIQNLTKMDIKNCFLKYFDKNRLTSVILRKE</sequence>
<evidence type="ECO:0000256" key="2">
    <source>
        <dbReference type="ARBA" id="ARBA00007261"/>
    </source>
</evidence>
<keyword evidence="4" id="KW-0175">Coiled coil</keyword>
<dbReference type="RefSeq" id="WP_012108457.1">
    <property type="nucleotide sequence ID" value="NC_009714.1"/>
</dbReference>
<protein>
    <submittedName>
        <fullName evidence="7">Peptidase, M16 family</fullName>
    </submittedName>
</protein>
<dbReference type="InterPro" id="IPR001431">
    <property type="entry name" value="Pept_M16_Zn_BS"/>
</dbReference>
<dbReference type="STRING" id="360107.CHAB381_0582"/>
<comment type="cofactor">
    <cofactor evidence="1">
        <name>Zn(2+)</name>
        <dbReference type="ChEBI" id="CHEBI:29105"/>
    </cofactor>
</comment>